<evidence type="ECO:0000256" key="6">
    <source>
        <dbReference type="SAM" id="MobiDB-lite"/>
    </source>
</evidence>
<dbReference type="EMBL" id="ON929320">
    <property type="protein sequence ID" value="UVC67020.1"/>
    <property type="molecule type" value="mRNA"/>
</dbReference>
<dbReference type="FunFam" id="1.10.10.60:FF:000009">
    <property type="entry name" value="transcription factor MYB1R1"/>
    <property type="match status" value="1"/>
</dbReference>
<dbReference type="InterPro" id="IPR001005">
    <property type="entry name" value="SANT/Myb"/>
</dbReference>
<feature type="region of interest" description="Disordered" evidence="6">
    <location>
        <begin position="83"/>
        <end position="106"/>
    </location>
</feature>
<dbReference type="InterPro" id="IPR017930">
    <property type="entry name" value="Myb_dom"/>
</dbReference>
<dbReference type="InterPro" id="IPR052245">
    <property type="entry name" value="Plant_Stress_Dev_TF"/>
</dbReference>
<evidence type="ECO:0000256" key="5">
    <source>
        <dbReference type="ARBA" id="ARBA00023242"/>
    </source>
</evidence>
<organism evidence="10">
    <name type="scientific">Saccharum spontaneum</name>
    <name type="common">Wild sugarcane</name>
    <dbReference type="NCBI Taxonomy" id="62335"/>
    <lineage>
        <taxon>Eukaryota</taxon>
        <taxon>Viridiplantae</taxon>
        <taxon>Streptophyta</taxon>
        <taxon>Embryophyta</taxon>
        <taxon>Tracheophyta</taxon>
        <taxon>Spermatophyta</taxon>
        <taxon>Magnoliopsida</taxon>
        <taxon>Liliopsida</taxon>
        <taxon>Poales</taxon>
        <taxon>Poaceae</taxon>
        <taxon>PACMAD clade</taxon>
        <taxon>Panicoideae</taxon>
        <taxon>Andropogonodae</taxon>
        <taxon>Andropogoneae</taxon>
        <taxon>Saccharinae</taxon>
        <taxon>Saccharum</taxon>
        <taxon>Saccharum officinarum species complex</taxon>
    </lineage>
</organism>
<dbReference type="GO" id="GO:0005634">
    <property type="term" value="C:nucleus"/>
    <property type="evidence" value="ECO:0007669"/>
    <property type="project" value="UniProtKB-SubCell"/>
</dbReference>
<keyword evidence="5" id="KW-0539">Nucleus</keyword>
<dbReference type="PROSITE" id="PS51294">
    <property type="entry name" value="HTH_MYB"/>
    <property type="match status" value="1"/>
</dbReference>
<feature type="region of interest" description="Disordered" evidence="6">
    <location>
        <begin position="1"/>
        <end position="22"/>
    </location>
</feature>
<keyword evidence="3" id="KW-0238">DNA-binding</keyword>
<dbReference type="InterPro" id="IPR009057">
    <property type="entry name" value="Homeodomain-like_sf"/>
</dbReference>
<evidence type="ECO:0000256" key="3">
    <source>
        <dbReference type="ARBA" id="ARBA00023125"/>
    </source>
</evidence>
<dbReference type="GO" id="GO:0009739">
    <property type="term" value="P:response to gibberellin"/>
    <property type="evidence" value="ECO:0007669"/>
    <property type="project" value="TreeGrafter"/>
</dbReference>
<dbReference type="Gene3D" id="1.10.10.60">
    <property type="entry name" value="Homeodomain-like"/>
    <property type="match status" value="1"/>
</dbReference>
<dbReference type="InterPro" id="IPR006447">
    <property type="entry name" value="Myb_dom_plants"/>
</dbReference>
<dbReference type="InterPro" id="IPR017884">
    <property type="entry name" value="SANT_dom"/>
</dbReference>
<accession>A0A976XL54</accession>
<dbReference type="SMART" id="SM00717">
    <property type="entry name" value="SANT"/>
    <property type="match status" value="1"/>
</dbReference>
<evidence type="ECO:0000259" key="7">
    <source>
        <dbReference type="PROSITE" id="PS50090"/>
    </source>
</evidence>
<keyword evidence="2" id="KW-0805">Transcription regulation</keyword>
<comment type="subcellular location">
    <subcellularLocation>
        <location evidence="1">Nucleus</location>
    </subcellularLocation>
</comment>
<feature type="domain" description="Myb-like" evidence="7">
    <location>
        <begin position="99"/>
        <end position="151"/>
    </location>
</feature>
<dbReference type="SMR" id="A0A976XL54"/>
<reference evidence="10" key="2">
    <citation type="submission" date="2022-07" db="EMBL/GenBank/DDBJ databases">
        <authorList>
            <person name="Hua X."/>
            <person name="Shen Q."/>
            <person name="Li Y."/>
            <person name="Zhou D."/>
            <person name="Zhang Z."/>
            <person name="Akbar S."/>
            <person name="Wang Z."/>
            <person name="Zhang J."/>
        </authorList>
    </citation>
    <scope>NUCLEOTIDE SEQUENCE</scope>
</reference>
<keyword evidence="4" id="KW-0804">Transcription</keyword>
<dbReference type="PROSITE" id="PS51293">
    <property type="entry name" value="SANT"/>
    <property type="match status" value="1"/>
</dbReference>
<evidence type="ECO:0000259" key="9">
    <source>
        <dbReference type="PROSITE" id="PS51294"/>
    </source>
</evidence>
<dbReference type="GO" id="GO:0009723">
    <property type="term" value="P:response to ethylene"/>
    <property type="evidence" value="ECO:0007669"/>
    <property type="project" value="TreeGrafter"/>
</dbReference>
<dbReference type="AlphaFoldDB" id="A0A976XL54"/>
<dbReference type="Pfam" id="PF00249">
    <property type="entry name" value="Myb_DNA-binding"/>
    <property type="match status" value="1"/>
</dbReference>
<protein>
    <submittedName>
        <fullName evidence="10">MYB-related transcription factor NID1</fullName>
    </submittedName>
</protein>
<dbReference type="Gramene" id="Sspon.03G0022670-2C-mRNA-1">
    <property type="protein sequence ID" value="Sspon.03G0022670-2C-mRNA-1:cds"/>
    <property type="gene ID" value="Sspon.03G0022670-2C"/>
</dbReference>
<dbReference type="PROSITE" id="PS50090">
    <property type="entry name" value="MYB_LIKE"/>
    <property type="match status" value="1"/>
</dbReference>
<evidence type="ECO:0000256" key="4">
    <source>
        <dbReference type="ARBA" id="ARBA00023163"/>
    </source>
</evidence>
<dbReference type="PANTHER" id="PTHR44191">
    <property type="entry name" value="TRANSCRIPTION FACTOR KUA1"/>
    <property type="match status" value="1"/>
</dbReference>
<dbReference type="SUPFAM" id="SSF46689">
    <property type="entry name" value="Homeodomain-like"/>
    <property type="match status" value="1"/>
</dbReference>
<dbReference type="NCBIfam" id="TIGR01557">
    <property type="entry name" value="myb_SHAQKYF"/>
    <property type="match status" value="1"/>
</dbReference>
<evidence type="ECO:0000256" key="2">
    <source>
        <dbReference type="ARBA" id="ARBA00023015"/>
    </source>
</evidence>
<feature type="domain" description="SANT" evidence="8">
    <location>
        <begin position="102"/>
        <end position="155"/>
    </location>
</feature>
<reference evidence="10" key="1">
    <citation type="journal article" date="2022" name="BMC Plant Biol.">
        <title>Functional characterization and analysis of transcriptional regulation of sugar transporter SWEET13c in sugarcane Saccharum spontaneum.</title>
        <authorList>
            <person name="Hua X."/>
            <person name="Shen Q."/>
            <person name="Li Y."/>
            <person name="Zhou D."/>
            <person name="Zhang Z."/>
            <person name="Akbar S."/>
            <person name="Wang Z."/>
            <person name="Zhang J."/>
        </authorList>
    </citation>
    <scope>NUCLEOTIDE SEQUENCE</scope>
</reference>
<feature type="domain" description="HTH myb-type" evidence="9">
    <location>
        <begin position="100"/>
        <end position="155"/>
    </location>
</feature>
<evidence type="ECO:0000313" key="10">
    <source>
        <dbReference type="EMBL" id="UVC67020.1"/>
    </source>
</evidence>
<dbReference type="GO" id="GO:0003700">
    <property type="term" value="F:DNA-binding transcription factor activity"/>
    <property type="evidence" value="ECO:0007669"/>
    <property type="project" value="UniProtKB-ARBA"/>
</dbReference>
<evidence type="ECO:0000256" key="1">
    <source>
        <dbReference type="ARBA" id="ARBA00004123"/>
    </source>
</evidence>
<sequence length="362" mass="38788">MTRRCSHCSNNGHNSRTCPARSAGGGVRLFGVRLTTAPAPAAMKKSASMSCIASSLGGGSGGSSPPAVGVGGVRGGGDGGAGYVSDDPGHATCSTNGRVERKKGTPWTEEEHRMFLMGLQKLGKGDWRGISRNFVVSRTPTQVASHAQKYFIRQTNSSRRKRRSSLFDMVAEMPMDESLAAAEQITVQNTQDEATISIQLPTLHLEQQKEAEFAKQLPTFQLRQHEESEYAEPSLTLPVLEMNSSVPFKTIAVPPVPAFYPALVPVPLTLWPPSVAHVEEAGTTHEILKPTPLNGKEVIKADDVVGMSKLSIGEASSGSMEPTALSLQLIGSTDTRQSAFHVSPPMNRPELSKRNRSPIHAV</sequence>
<dbReference type="GO" id="GO:0009744">
    <property type="term" value="P:response to sucrose"/>
    <property type="evidence" value="ECO:0007669"/>
    <property type="project" value="UniProtKB-ARBA"/>
</dbReference>
<name>A0A976XL54_SACSP</name>
<dbReference type="CDD" id="cd00167">
    <property type="entry name" value="SANT"/>
    <property type="match status" value="1"/>
</dbReference>
<feature type="compositionally biased region" description="Polar residues" evidence="6">
    <location>
        <begin position="7"/>
        <end position="17"/>
    </location>
</feature>
<dbReference type="PANTHER" id="PTHR44191:SF4">
    <property type="entry name" value="OS01G0187900 PROTEIN"/>
    <property type="match status" value="1"/>
</dbReference>
<proteinExistence type="evidence at transcript level"/>
<feature type="region of interest" description="Disordered" evidence="6">
    <location>
        <begin position="340"/>
        <end position="362"/>
    </location>
</feature>
<dbReference type="GO" id="GO:0003677">
    <property type="term" value="F:DNA binding"/>
    <property type="evidence" value="ECO:0007669"/>
    <property type="project" value="UniProtKB-KW"/>
</dbReference>
<evidence type="ECO:0000259" key="8">
    <source>
        <dbReference type="PROSITE" id="PS51293"/>
    </source>
</evidence>